<feature type="region of interest" description="Disordered" evidence="1">
    <location>
        <begin position="205"/>
        <end position="236"/>
    </location>
</feature>
<gene>
    <name evidence="2" type="ORF">Voc01_063130</name>
</gene>
<dbReference type="AlphaFoldDB" id="A0A8J4EE65"/>
<name>A0A8J4EE65_9ACTN</name>
<keyword evidence="3" id="KW-1185">Reference proteome</keyword>
<evidence type="ECO:0000313" key="3">
    <source>
        <dbReference type="Proteomes" id="UP000635606"/>
    </source>
</evidence>
<sequence length="236" mass="24949">MSHESGSATDCMDIDGIFVDRVFPAEPQNERYTRVNCAPSGPLLAAIDGTGPAWVGNLIVEGAHVPGRPVNESCEPGCKGCFDTMEELLDVRVVAHRPAADGSGLFDIGLEGHRREGDNNQGGAVAPAVFGYRLIVWSAADGSDPEEAPAGECQDVAGLFLDRPASWPPGPPLRLLGCRPGLIGLVEAELAHVRVDGTVTNWAGNNPCSDTSWPPARPPSVRTCSTSPWTRASRSR</sequence>
<comment type="caution">
    <text evidence="2">The sequence shown here is derived from an EMBL/GenBank/DDBJ whole genome shotgun (WGS) entry which is preliminary data.</text>
</comment>
<evidence type="ECO:0000313" key="2">
    <source>
        <dbReference type="EMBL" id="GIJ71396.1"/>
    </source>
</evidence>
<reference evidence="2" key="1">
    <citation type="submission" date="2021-01" db="EMBL/GenBank/DDBJ databases">
        <title>Whole genome shotgun sequence of Virgisporangium ochraceum NBRC 16418.</title>
        <authorList>
            <person name="Komaki H."/>
            <person name="Tamura T."/>
        </authorList>
    </citation>
    <scope>NUCLEOTIDE SEQUENCE</scope>
    <source>
        <strain evidence="2">NBRC 16418</strain>
    </source>
</reference>
<dbReference type="EMBL" id="BOPH01000088">
    <property type="protein sequence ID" value="GIJ71396.1"/>
    <property type="molecule type" value="Genomic_DNA"/>
</dbReference>
<accession>A0A8J4EE65</accession>
<proteinExistence type="predicted"/>
<protein>
    <submittedName>
        <fullName evidence="2">Uncharacterized protein</fullName>
    </submittedName>
</protein>
<feature type="compositionally biased region" description="Polar residues" evidence="1">
    <location>
        <begin position="222"/>
        <end position="236"/>
    </location>
</feature>
<organism evidence="2 3">
    <name type="scientific">Virgisporangium ochraceum</name>
    <dbReference type="NCBI Taxonomy" id="65505"/>
    <lineage>
        <taxon>Bacteria</taxon>
        <taxon>Bacillati</taxon>
        <taxon>Actinomycetota</taxon>
        <taxon>Actinomycetes</taxon>
        <taxon>Micromonosporales</taxon>
        <taxon>Micromonosporaceae</taxon>
        <taxon>Virgisporangium</taxon>
    </lineage>
</organism>
<dbReference type="Proteomes" id="UP000635606">
    <property type="component" value="Unassembled WGS sequence"/>
</dbReference>
<evidence type="ECO:0000256" key="1">
    <source>
        <dbReference type="SAM" id="MobiDB-lite"/>
    </source>
</evidence>